<reference evidence="1" key="1">
    <citation type="submission" date="2022-06" db="EMBL/GenBank/DDBJ databases">
        <authorList>
            <person name="Legras J.-L."/>
            <person name="Devillers H."/>
            <person name="Grondin C."/>
        </authorList>
    </citation>
    <scope>NUCLEOTIDE SEQUENCE</scope>
    <source>
        <strain evidence="1">CLIB 1444</strain>
    </source>
</reference>
<evidence type="ECO:0000313" key="1">
    <source>
        <dbReference type="EMBL" id="CAH6722253.1"/>
    </source>
</evidence>
<gene>
    <name evidence="1" type="ORF">CLIB1444_08S05292</name>
</gene>
<proteinExistence type="predicted"/>
<name>A0ACA9YB22_9ASCO</name>
<comment type="caution">
    <text evidence="1">The sequence shown here is derived from an EMBL/GenBank/DDBJ whole genome shotgun (WGS) entry which is preliminary data.</text>
</comment>
<organism evidence="1 2">
    <name type="scientific">[Candida] jaroonii</name>
    <dbReference type="NCBI Taxonomy" id="467808"/>
    <lineage>
        <taxon>Eukaryota</taxon>
        <taxon>Fungi</taxon>
        <taxon>Dikarya</taxon>
        <taxon>Ascomycota</taxon>
        <taxon>Saccharomycotina</taxon>
        <taxon>Pichiomycetes</taxon>
        <taxon>Debaryomycetaceae</taxon>
        <taxon>Yamadazyma</taxon>
    </lineage>
</organism>
<evidence type="ECO:0000313" key="2">
    <source>
        <dbReference type="Proteomes" id="UP001152531"/>
    </source>
</evidence>
<sequence length="444" mass="51115">MTSIIIPKKSMNDLMDEELYKIPSNDTLFNFSSPLYQPPEDKKEKSNKEKGLKERYFFNDQKIFNDYGNPNQSFIQPNKLILNHNINEITNRFKNRKQGKLINGPPPKRSLKTLTPIGKFDDYLFNPNIEPSSSINFNFGNESYDDSIFIQPNNSTEILNDINNYLDDDLSDFDEEEEDTNDVFDDIEEDDYMDMNDDKLNHDDKMNLNELALSNDINLDLGMNDEINNLEVVNDGLNIEMDNDKYFNDLDLNFGYDNNNEDKNYLNVNMNDINYQEISDVEMDDMDMDDSFLDQSASASDSSVETPFDTEYSGEVSGQESLNRATQVKMEHIPESEDSDRKKDEHVCHLINPHTDKPCDKNFSRPYDLIRHQETIHASLKKIFRCVICEGRLNGGSGNGKSKTFSRGDALSRHIKVKHQLVGQEAVDLINNAKDNVEYVSVNS</sequence>
<dbReference type="EMBL" id="CALSDN010000008">
    <property type="protein sequence ID" value="CAH6722253.1"/>
    <property type="molecule type" value="Genomic_DNA"/>
</dbReference>
<protein>
    <submittedName>
        <fullName evidence="1">Transcriptional regulator Rpn4p</fullName>
    </submittedName>
</protein>
<accession>A0ACA9YB22</accession>
<dbReference type="Proteomes" id="UP001152531">
    <property type="component" value="Unassembled WGS sequence"/>
</dbReference>
<keyword evidence="2" id="KW-1185">Reference proteome</keyword>